<dbReference type="RefSeq" id="WP_092913359.1">
    <property type="nucleotide sequence ID" value="NZ_CP136592.1"/>
</dbReference>
<feature type="domain" description="HPt" evidence="2">
    <location>
        <begin position="8"/>
        <end position="115"/>
    </location>
</feature>
<keyword evidence="1" id="KW-0597">Phosphoprotein</keyword>
<dbReference type="PROSITE" id="PS50894">
    <property type="entry name" value="HPT"/>
    <property type="match status" value="1"/>
</dbReference>
<dbReference type="GO" id="GO:0004672">
    <property type="term" value="F:protein kinase activity"/>
    <property type="evidence" value="ECO:0007669"/>
    <property type="project" value="UniProtKB-ARBA"/>
</dbReference>
<dbReference type="InterPro" id="IPR008207">
    <property type="entry name" value="Sig_transdc_His_kin_Hpt_dom"/>
</dbReference>
<dbReference type="Gene3D" id="1.20.120.160">
    <property type="entry name" value="HPT domain"/>
    <property type="match status" value="1"/>
</dbReference>
<dbReference type="SUPFAM" id="SSF47226">
    <property type="entry name" value="Histidine-containing phosphotransfer domain, HPT domain"/>
    <property type="match status" value="1"/>
</dbReference>
<reference evidence="3 4" key="1">
    <citation type="submission" date="2016-10" db="EMBL/GenBank/DDBJ databases">
        <authorList>
            <person name="de Groot N.N."/>
        </authorList>
    </citation>
    <scope>NUCLEOTIDE SEQUENCE [LARGE SCALE GENOMIC DNA]</scope>
    <source>
        <strain evidence="3 4">EP1-55-1</strain>
    </source>
</reference>
<dbReference type="InterPro" id="IPR036641">
    <property type="entry name" value="HPT_dom_sf"/>
</dbReference>
<evidence type="ECO:0000313" key="4">
    <source>
        <dbReference type="Proteomes" id="UP000199227"/>
    </source>
</evidence>
<keyword evidence="3" id="KW-0418">Kinase</keyword>
<dbReference type="EMBL" id="FOXB01000033">
    <property type="protein sequence ID" value="SFP68931.1"/>
    <property type="molecule type" value="Genomic_DNA"/>
</dbReference>
<name>A0A1I5SDV2_9BACT</name>
<accession>A0A1I5SDV2</accession>
<dbReference type="AlphaFoldDB" id="A0A1I5SDV2"/>
<gene>
    <name evidence="3" type="ORF">SAMN05216234_13310</name>
</gene>
<keyword evidence="4" id="KW-1185">Reference proteome</keyword>
<dbReference type="InterPro" id="IPR051315">
    <property type="entry name" value="Bact_Chemotaxis_CheA"/>
</dbReference>
<evidence type="ECO:0000313" key="3">
    <source>
        <dbReference type="EMBL" id="SFP68931.1"/>
    </source>
</evidence>
<protein>
    <submittedName>
        <fullName evidence="3">Two-component system, chemotaxis family, sensor kinase CheA</fullName>
    </submittedName>
</protein>
<dbReference type="OrthoDB" id="5339431at2"/>
<dbReference type="SMART" id="SM00073">
    <property type="entry name" value="HPT"/>
    <property type="match status" value="1"/>
</dbReference>
<evidence type="ECO:0000259" key="2">
    <source>
        <dbReference type="PROSITE" id="PS50894"/>
    </source>
</evidence>
<dbReference type="Pfam" id="PF01627">
    <property type="entry name" value="Hpt"/>
    <property type="match status" value="1"/>
</dbReference>
<sequence length="131" mass="15449">MGIRARLEEEYDYDIVDEFLDHLDIMTEAMEPTIIALENEASRIEMINELFRIFHNIKSASGFLKIDRIHLLSELAEDLMESVRQNPNSLSEEIIDWLLLVNDQFRAWYTQLENDDELKDINPKILNVPEI</sequence>
<dbReference type="Proteomes" id="UP000199227">
    <property type="component" value="Unassembled WGS sequence"/>
</dbReference>
<dbReference type="GO" id="GO:0000160">
    <property type="term" value="P:phosphorelay signal transduction system"/>
    <property type="evidence" value="ECO:0007669"/>
    <property type="project" value="InterPro"/>
</dbReference>
<dbReference type="PANTHER" id="PTHR43395:SF1">
    <property type="entry name" value="CHEMOTAXIS PROTEIN CHEA"/>
    <property type="match status" value="1"/>
</dbReference>
<dbReference type="STRING" id="223786.SAMN05216234_13310"/>
<evidence type="ECO:0000256" key="1">
    <source>
        <dbReference type="PROSITE-ProRule" id="PRU00110"/>
    </source>
</evidence>
<keyword evidence="3" id="KW-0808">Transferase</keyword>
<dbReference type="PANTHER" id="PTHR43395">
    <property type="entry name" value="SENSOR HISTIDINE KINASE CHEA"/>
    <property type="match status" value="1"/>
</dbReference>
<feature type="modified residue" description="Phosphohistidine" evidence="1">
    <location>
        <position position="55"/>
    </location>
</feature>
<proteinExistence type="predicted"/>
<organism evidence="3 4">
    <name type="scientific">Hydrogenimonas thermophila</name>
    <dbReference type="NCBI Taxonomy" id="223786"/>
    <lineage>
        <taxon>Bacteria</taxon>
        <taxon>Pseudomonadati</taxon>
        <taxon>Campylobacterota</taxon>
        <taxon>Epsilonproteobacteria</taxon>
        <taxon>Campylobacterales</taxon>
        <taxon>Hydrogenimonadaceae</taxon>
        <taxon>Hydrogenimonas</taxon>
    </lineage>
</organism>